<accession>A0A915DF81</accession>
<dbReference type="Proteomes" id="UP000887574">
    <property type="component" value="Unplaced"/>
</dbReference>
<name>A0A915DF81_9BILA</name>
<dbReference type="AlphaFoldDB" id="A0A915DF81"/>
<sequence length="151" mass="16943">MVGCKRNDPLRMKLSLKSSGNNVLHFDYLENAFVYRKTVATVADPNFVGPCYQITAMHDSDVVNRWDRKWSAVVTFRIATVSYLLAQLSHRSSTTILEVPEKIFLDVHNSRAMADGLLNAVSIPPYGSTDIEFAMEILATLHLLQTVLLQS</sequence>
<reference evidence="2" key="1">
    <citation type="submission" date="2022-11" db="UniProtKB">
        <authorList>
            <consortium name="WormBaseParasite"/>
        </authorList>
    </citation>
    <scope>IDENTIFICATION</scope>
</reference>
<organism evidence="1 2">
    <name type="scientific">Ditylenchus dipsaci</name>
    <dbReference type="NCBI Taxonomy" id="166011"/>
    <lineage>
        <taxon>Eukaryota</taxon>
        <taxon>Metazoa</taxon>
        <taxon>Ecdysozoa</taxon>
        <taxon>Nematoda</taxon>
        <taxon>Chromadorea</taxon>
        <taxon>Rhabditida</taxon>
        <taxon>Tylenchina</taxon>
        <taxon>Tylenchomorpha</taxon>
        <taxon>Sphaerularioidea</taxon>
        <taxon>Anguinidae</taxon>
        <taxon>Anguininae</taxon>
        <taxon>Ditylenchus</taxon>
    </lineage>
</organism>
<evidence type="ECO:0000313" key="2">
    <source>
        <dbReference type="WBParaSite" id="jg18811"/>
    </source>
</evidence>
<evidence type="ECO:0000313" key="1">
    <source>
        <dbReference type="Proteomes" id="UP000887574"/>
    </source>
</evidence>
<keyword evidence="1" id="KW-1185">Reference proteome</keyword>
<dbReference type="WBParaSite" id="jg18811">
    <property type="protein sequence ID" value="jg18811"/>
    <property type="gene ID" value="jg18811"/>
</dbReference>
<protein>
    <submittedName>
        <fullName evidence="2">Uncharacterized protein</fullName>
    </submittedName>
</protein>
<proteinExistence type="predicted"/>